<dbReference type="EMBL" id="BK032720">
    <property type="protein sequence ID" value="DAF56602.1"/>
    <property type="molecule type" value="Genomic_DNA"/>
</dbReference>
<accession>A0A8S5T1D1</accession>
<reference evidence="1" key="1">
    <citation type="journal article" date="2021" name="Proc. Natl. Acad. Sci. U.S.A.">
        <title>A Catalog of Tens of Thousands of Viruses from Human Metagenomes Reveals Hidden Associations with Chronic Diseases.</title>
        <authorList>
            <person name="Tisza M.J."/>
            <person name="Buck C.B."/>
        </authorList>
    </citation>
    <scope>NUCLEOTIDE SEQUENCE</scope>
    <source>
        <strain evidence="1">Ct1E017</strain>
    </source>
</reference>
<proteinExistence type="predicted"/>
<organism evidence="1">
    <name type="scientific">Siphoviridae sp. ct1E017</name>
    <dbReference type="NCBI Taxonomy" id="2827764"/>
    <lineage>
        <taxon>Viruses</taxon>
        <taxon>Duplodnaviria</taxon>
        <taxon>Heunggongvirae</taxon>
        <taxon>Uroviricota</taxon>
        <taxon>Caudoviricetes</taxon>
    </lineage>
</organism>
<evidence type="ECO:0000313" key="1">
    <source>
        <dbReference type="EMBL" id="DAF56602.1"/>
    </source>
</evidence>
<sequence>MEPNIKSEHPKHPLKKFFKVCIVLLALLVALSIFRGSSFARSFRGRFMTSGSDFFLAYTYTSGLDTRYLLFASDTNAVWLTSSRTGNACLTTYQGSSLANGIDSVFYYSDGTCHRNFKYQDSSDDSVLLVTETYGGSLPKVLPFEKADLETAKTALDEMKTVYDVSKP</sequence>
<protein>
    <submittedName>
        <fullName evidence="1">Uncharacterized protein</fullName>
    </submittedName>
</protein>
<name>A0A8S5T1D1_9CAUD</name>